<name>A0ABV3RVM0_9RHOB</name>
<evidence type="ECO:0000313" key="7">
    <source>
        <dbReference type="EMBL" id="MEW9922063.1"/>
    </source>
</evidence>
<keyword evidence="8" id="KW-1185">Reference proteome</keyword>
<evidence type="ECO:0000256" key="1">
    <source>
        <dbReference type="ARBA" id="ARBA00004370"/>
    </source>
</evidence>
<keyword evidence="5" id="KW-0472">Membrane</keyword>
<dbReference type="SUPFAM" id="SSF52540">
    <property type="entry name" value="P-loop containing nucleoside triphosphate hydrolases"/>
    <property type="match status" value="1"/>
</dbReference>
<dbReference type="Gene3D" id="3.40.50.300">
    <property type="entry name" value="P-loop containing nucleotide triphosphate hydrolases"/>
    <property type="match status" value="1"/>
</dbReference>
<dbReference type="InterPro" id="IPR027417">
    <property type="entry name" value="P-loop_NTPase"/>
</dbReference>
<evidence type="ECO:0000313" key="8">
    <source>
        <dbReference type="Proteomes" id="UP001556098"/>
    </source>
</evidence>
<feature type="domain" description="Dynamin N-terminal" evidence="6">
    <location>
        <begin position="72"/>
        <end position="303"/>
    </location>
</feature>
<dbReference type="InterPro" id="IPR027094">
    <property type="entry name" value="Mitofusin_fam"/>
</dbReference>
<dbReference type="PANTHER" id="PTHR10465">
    <property type="entry name" value="TRANSMEMBRANE GTPASE FZO1"/>
    <property type="match status" value="1"/>
</dbReference>
<evidence type="ECO:0000256" key="4">
    <source>
        <dbReference type="ARBA" id="ARBA00023134"/>
    </source>
</evidence>
<keyword evidence="3" id="KW-0378">Hydrolase</keyword>
<evidence type="ECO:0000256" key="5">
    <source>
        <dbReference type="ARBA" id="ARBA00023136"/>
    </source>
</evidence>
<dbReference type="PANTHER" id="PTHR10465:SF0">
    <property type="entry name" value="SARCALUMENIN"/>
    <property type="match status" value="1"/>
</dbReference>
<dbReference type="Proteomes" id="UP001556098">
    <property type="component" value="Unassembled WGS sequence"/>
</dbReference>
<evidence type="ECO:0000259" key="6">
    <source>
        <dbReference type="Pfam" id="PF00350"/>
    </source>
</evidence>
<accession>A0ABV3RVM0</accession>
<dbReference type="Pfam" id="PF00350">
    <property type="entry name" value="Dynamin_N"/>
    <property type="match status" value="1"/>
</dbReference>
<organism evidence="7 8">
    <name type="scientific">Sulfitobacter sediminis</name>
    <dbReference type="NCBI Taxonomy" id="3234186"/>
    <lineage>
        <taxon>Bacteria</taxon>
        <taxon>Pseudomonadati</taxon>
        <taxon>Pseudomonadota</taxon>
        <taxon>Alphaproteobacteria</taxon>
        <taxon>Rhodobacterales</taxon>
        <taxon>Roseobacteraceae</taxon>
        <taxon>Sulfitobacter</taxon>
    </lineage>
</organism>
<proteinExistence type="predicted"/>
<sequence length="693" mass="77840">MKIDTRITRAIDQGNGMRAECLTSGLEHLAEFADRVETVEQTLDELAGVVGDSNAKSLQRLRKQLAEFEPSVTLLGQVKSGKTALVSALAGWPDLLPSDVNPWTSVVTSLHVRPGTEHPEIAARFRFVSEEEWDRLILKGGRIGELAGRAGAESDLKRIQSQIEHMREKSRRRLGRQFELLMGQTHEYEHFDKNLLERYICLGDDFEVDAEHHDETVQGQFADITRSADLYLNSPTLPFRMCLRDTPGVNDTFMMREQVTIGAIRESKVCVVVLSASQALTTVDMGLIRLISNIDTREIIIFVNRIDELTNPVSQIPEIEASVRETLRTHLEVDDVEVLFGSAYWANKALAGEIDALGDKSATALLNWAEFSIEPDFDTRTPQEMVWELSGLPALLRSISSRVVDKVGERFLQKTAMSAMNVATAQQAANTVQIDANDPSSSCDRQDLKLEFERVFQLNLRALENEIEAILSDFRDRADRAHATFVTTASQSLVKQLERYGSETFWECNVLRECNPESLRILLRSAYRVMGTRIQSTAKARYETAVSEIAHLLHAGFGDVVEGIQIGVPNPADIPPPAMLGQTIALDFNDSWWASWWRRMRGQRAMANHFEKLITSETQDLMGQLKFEQTEAIKTDAANILRAFLDEQRDILMELMTRPSNTSGVQDLFLTETEVAKRTTIEKSLSVFQPIAA</sequence>
<evidence type="ECO:0000256" key="3">
    <source>
        <dbReference type="ARBA" id="ARBA00022801"/>
    </source>
</evidence>
<comment type="subcellular location">
    <subcellularLocation>
        <location evidence="1">Membrane</location>
    </subcellularLocation>
</comment>
<keyword evidence="2" id="KW-0547">Nucleotide-binding</keyword>
<evidence type="ECO:0000256" key="2">
    <source>
        <dbReference type="ARBA" id="ARBA00022741"/>
    </source>
</evidence>
<comment type="caution">
    <text evidence="7">The sequence shown here is derived from an EMBL/GenBank/DDBJ whole genome shotgun (WGS) entry which is preliminary data.</text>
</comment>
<dbReference type="EMBL" id="JBFNXX010000029">
    <property type="protein sequence ID" value="MEW9922063.1"/>
    <property type="molecule type" value="Genomic_DNA"/>
</dbReference>
<keyword evidence="4" id="KW-0342">GTP-binding</keyword>
<dbReference type="RefSeq" id="WP_367879760.1">
    <property type="nucleotide sequence ID" value="NZ_JBFNXX010000029.1"/>
</dbReference>
<reference evidence="7 8" key="1">
    <citation type="submission" date="2024-07" db="EMBL/GenBank/DDBJ databases">
        <title>Marimonas sp.nov., isolated from tidal-flat sediment.</title>
        <authorList>
            <person name="Jayan J.N."/>
            <person name="Lee S.S."/>
        </authorList>
    </citation>
    <scope>NUCLEOTIDE SEQUENCE [LARGE SCALE GENOMIC DNA]</scope>
    <source>
        <strain evidence="7 8">MJW-29</strain>
    </source>
</reference>
<dbReference type="InterPro" id="IPR045063">
    <property type="entry name" value="Dynamin_N"/>
</dbReference>
<gene>
    <name evidence="7" type="ORF">AB2B41_20855</name>
</gene>
<protein>
    <submittedName>
        <fullName evidence="7">Dynamin family protein</fullName>
    </submittedName>
</protein>